<comment type="similarity">
    <text evidence="2">Belongs to the polyprenol kinase family.</text>
</comment>
<evidence type="ECO:0000256" key="15">
    <source>
        <dbReference type="ARBA" id="ARBA00039024"/>
    </source>
</evidence>
<dbReference type="PANTHER" id="PTHR32523">
    <property type="entry name" value="PHYTOL KINASE 1, CHLOROPLASTIC"/>
    <property type="match status" value="1"/>
</dbReference>
<reference evidence="20 21" key="1">
    <citation type="journal article" date="2017" name="Mol. Biol. Evol.">
        <title>The 4-celled Tetrabaena socialis nuclear genome reveals the essential components for genetic control of cell number at the origin of multicellularity in the volvocine lineage.</title>
        <authorList>
            <person name="Featherston J."/>
            <person name="Arakaki Y."/>
            <person name="Hanschen E.R."/>
            <person name="Ferris P.J."/>
            <person name="Michod R.E."/>
            <person name="Olson B.J.S.C."/>
            <person name="Nozaki H."/>
            <person name="Durand P.M."/>
        </authorList>
    </citation>
    <scope>NUCLEOTIDE SEQUENCE [LARGE SCALE GENOMIC DNA]</scope>
    <source>
        <strain evidence="20 21">NIES-571</strain>
    </source>
</reference>
<evidence type="ECO:0000256" key="10">
    <source>
        <dbReference type="ARBA" id="ARBA00022833"/>
    </source>
</evidence>
<dbReference type="EC" id="2.7.1.182" evidence="15"/>
<dbReference type="Gene3D" id="6.10.140.2220">
    <property type="match status" value="1"/>
</dbReference>
<evidence type="ECO:0000256" key="12">
    <source>
        <dbReference type="ARBA" id="ARBA00022989"/>
    </source>
</evidence>
<evidence type="ECO:0000256" key="1">
    <source>
        <dbReference type="ARBA" id="ARBA00004508"/>
    </source>
</evidence>
<feature type="compositionally biased region" description="Low complexity" evidence="18">
    <location>
        <begin position="1171"/>
        <end position="1180"/>
    </location>
</feature>
<keyword evidence="5" id="KW-0808">Transferase</keyword>
<comment type="caution">
    <text evidence="20">The sequence shown here is derived from an EMBL/GenBank/DDBJ whole genome shotgun (WGS) entry which is preliminary data.</text>
</comment>
<dbReference type="GO" id="GO:0016020">
    <property type="term" value="C:membrane"/>
    <property type="evidence" value="ECO:0007669"/>
    <property type="project" value="UniProtKB-SubCell"/>
</dbReference>
<evidence type="ECO:0000256" key="2">
    <source>
        <dbReference type="ARBA" id="ARBA00010794"/>
    </source>
</evidence>
<dbReference type="PROSITE" id="PS50865">
    <property type="entry name" value="ZF_MYND_2"/>
    <property type="match status" value="1"/>
</dbReference>
<keyword evidence="7" id="KW-0479">Metal-binding</keyword>
<dbReference type="GO" id="GO:0008270">
    <property type="term" value="F:zinc ion binding"/>
    <property type="evidence" value="ECO:0007669"/>
    <property type="project" value="UniProtKB-KW"/>
</dbReference>
<comment type="subcellular location">
    <subcellularLocation>
        <location evidence="1">Plastid</location>
        <location evidence="1">Chloroplast membrane</location>
        <topology evidence="1">Multi-pass membrane protein</topology>
    </subcellularLocation>
</comment>
<evidence type="ECO:0000256" key="11">
    <source>
        <dbReference type="ARBA" id="ARBA00022946"/>
    </source>
</evidence>
<organism evidence="20 21">
    <name type="scientific">Tetrabaena socialis</name>
    <dbReference type="NCBI Taxonomy" id="47790"/>
    <lineage>
        <taxon>Eukaryota</taxon>
        <taxon>Viridiplantae</taxon>
        <taxon>Chlorophyta</taxon>
        <taxon>core chlorophytes</taxon>
        <taxon>Chlorophyceae</taxon>
        <taxon>CS clade</taxon>
        <taxon>Chlamydomonadales</taxon>
        <taxon>Tetrabaenaceae</taxon>
        <taxon>Tetrabaena</taxon>
    </lineage>
</organism>
<evidence type="ECO:0000313" key="20">
    <source>
        <dbReference type="EMBL" id="PNH10026.1"/>
    </source>
</evidence>
<dbReference type="SUPFAM" id="SSF144232">
    <property type="entry name" value="HIT/MYND zinc finger-like"/>
    <property type="match status" value="1"/>
</dbReference>
<evidence type="ECO:0000256" key="14">
    <source>
        <dbReference type="ARBA" id="ARBA00024015"/>
    </source>
</evidence>
<comment type="catalytic activity">
    <reaction evidence="16">
        <text>phytol + CTP = phytyl phosphate + CDP + H(+)</text>
        <dbReference type="Rhea" id="RHEA:38055"/>
        <dbReference type="ChEBI" id="CHEBI:15378"/>
        <dbReference type="ChEBI" id="CHEBI:17327"/>
        <dbReference type="ChEBI" id="CHEBI:37563"/>
        <dbReference type="ChEBI" id="CHEBI:58069"/>
        <dbReference type="ChEBI" id="CHEBI:75483"/>
        <dbReference type="EC" id="2.7.1.182"/>
    </reaction>
</comment>
<keyword evidence="6" id="KW-0812">Transmembrane</keyword>
<dbReference type="Pfam" id="PF01753">
    <property type="entry name" value="zf-MYND"/>
    <property type="match status" value="1"/>
</dbReference>
<keyword evidence="13" id="KW-0472">Membrane</keyword>
<keyword evidence="21" id="KW-1185">Reference proteome</keyword>
<comment type="pathway">
    <text evidence="14">Cofactor biosynthesis; tocopherol biosynthesis.</text>
</comment>
<accession>A0A2J8ABY7</accession>
<evidence type="ECO:0000256" key="13">
    <source>
        <dbReference type="ARBA" id="ARBA00023136"/>
    </source>
</evidence>
<evidence type="ECO:0000256" key="9">
    <source>
        <dbReference type="ARBA" id="ARBA00022777"/>
    </source>
</evidence>
<keyword evidence="9" id="KW-0418">Kinase</keyword>
<feature type="region of interest" description="Disordered" evidence="18">
    <location>
        <begin position="1"/>
        <end position="28"/>
    </location>
</feature>
<feature type="domain" description="MYND-type" evidence="19">
    <location>
        <begin position="1294"/>
        <end position="1336"/>
    </location>
</feature>
<dbReference type="PANTHER" id="PTHR32523:SF8">
    <property type="entry name" value="DOLICHOL KINASE"/>
    <property type="match status" value="1"/>
</dbReference>
<feature type="compositionally biased region" description="Basic and acidic residues" evidence="18">
    <location>
        <begin position="1"/>
        <end position="23"/>
    </location>
</feature>
<sequence>MSGRHTDRSRGADEGPSGRRCEETPPPAVRAALRRLPALAGRRGDGDGALLVDPADVDELRGMLGTIRNYLATRGGAAEAQVAVLDKSAVRLAILRLIAAAVRWSVAGSGDAGHGALHCASMHAVQGLCRFKSRNALASPAEADFVQKLLRMDTLQCLSKQFAAAAIAAGVLTAPQLEYLASATCLFRNLMGLLHDTMAEGVDGNMAGWLLEVARALRDSSVLEHASRLLLLREDAGVALPSWAMPSAVLYTYHKAALMYQRDEQGLKRAASAKAEALCAALHEMLRGPCALHAALVHGVAMLCCADGGPSYGLPARLLSAALPWTRPDSSVPGALVVCDYSPTALLAVCQEGMPPTRLGRRIAVLLLLRLGRLAVSSAQAWASAREALGNGAAVRPPDAPTATGLPPQPPPQPLQQQPQQYLAGTAQPEVGAAGALGLSPLLLLPVGDTAGLGLGSMTEVWNLLAEALALEPDGWAAEAGAELWRLVAAATRRGLRWGVNNEELRWLGSVLSRRLETVLADGEPPARTCATPVQFAAAATAAGVLTSPQLEYLASAAVLPCNLVSLLDDMMAEVEYGDMAGWLRELARALRDSSVLEHASRLLLLREDSSANGFEKGLTRAAAAEAEAVRAALREVLRGPCARHAALVHGVAMLCSADGGPSYGLPARLLSAALPWTRTDSSVPGALVVCDHSSSALWAVCQEGTPPTRLGRRVAVLLLLRLARMAVASTAARALGACGASATGQLTLPLSLQPQQQHLRTGEGDVEAGASGALGPLLPPRPPLLLLSSEDVRNVVLPSISTAWRQLQEALALQPDGWAAAAGAELWRLVDAAMREGLQLGRNNEELRLLGSNLSCGWQAVLAEGEPLPPAPPPVFAVALAGGVLPCVERLLRRAGEGPLGPEASFAEGLLQQGIRGPFLVALLAYGEPRQAAAMVATLGKLLRSFGSSCLALTLGRKGVPDLVVTCVRDVLLAVLYDNKGVLNSRWVGAGQQQQQQQRQQQLARMLSYAVCEWLPPLSWLARQWIAAGAAPGRSDTWRCLGLSALVCLLPLLACRALDGGSGAVGAADEAAAGAAGAMVTVAGGWRRFVLLEVAAVPLLGDALRMLERGDAACSDDFNNLLALSCCAVAAACPEEVFGAGREGAADASWPPCGDVLPCGDQARAEPARGGDVAAAAPASSPPAAPASPRCPGPAQWRPELLRALARRLHGGVYGNEAGEALEALAVQLGAWEAGGGNPCKVRGEEGEECRERALAAWRRLQATWPDMARIAAALLPPAEARALLRTCSYPACSNLAGDSEADLRLQSCAKCAAAAYCCRACQVAHWRAGHREACALLGPGAVEG</sequence>
<evidence type="ECO:0000256" key="5">
    <source>
        <dbReference type="ARBA" id="ARBA00022679"/>
    </source>
</evidence>
<feature type="region of interest" description="Disordered" evidence="18">
    <location>
        <begin position="392"/>
        <end position="422"/>
    </location>
</feature>
<keyword evidence="3" id="KW-0150">Chloroplast</keyword>
<evidence type="ECO:0000256" key="18">
    <source>
        <dbReference type="SAM" id="MobiDB-lite"/>
    </source>
</evidence>
<keyword evidence="12" id="KW-1133">Transmembrane helix</keyword>
<evidence type="ECO:0000256" key="7">
    <source>
        <dbReference type="ARBA" id="ARBA00022723"/>
    </source>
</evidence>
<gene>
    <name evidence="20" type="ORF">TSOC_003275</name>
</gene>
<feature type="region of interest" description="Disordered" evidence="18">
    <location>
        <begin position="1166"/>
        <end position="1194"/>
    </location>
</feature>
<dbReference type="InterPro" id="IPR002893">
    <property type="entry name" value="Znf_MYND"/>
</dbReference>
<feature type="compositionally biased region" description="Pro residues" evidence="18">
    <location>
        <begin position="1181"/>
        <end position="1193"/>
    </location>
</feature>
<dbReference type="GO" id="GO:0010276">
    <property type="term" value="F:phytol kinase activity"/>
    <property type="evidence" value="ECO:0007669"/>
    <property type="project" value="UniProtKB-EC"/>
</dbReference>
<dbReference type="OrthoDB" id="563813at2759"/>
<keyword evidence="4" id="KW-0934">Plastid</keyword>
<dbReference type="InterPro" id="IPR039606">
    <property type="entry name" value="Phytol/farnesol_kinase"/>
</dbReference>
<dbReference type="EMBL" id="PGGS01000069">
    <property type="protein sequence ID" value="PNH10026.1"/>
    <property type="molecule type" value="Genomic_DNA"/>
</dbReference>
<keyword evidence="11" id="KW-0809">Transit peptide</keyword>
<dbReference type="Proteomes" id="UP000236333">
    <property type="component" value="Unassembled WGS sequence"/>
</dbReference>
<name>A0A2J8ABY7_9CHLO</name>
<proteinExistence type="inferred from homology"/>
<protein>
    <recommendedName>
        <fullName evidence="15">phytol kinase</fullName>
        <ecNumber evidence="15">2.7.1.182</ecNumber>
    </recommendedName>
</protein>
<keyword evidence="10" id="KW-0862">Zinc</keyword>
<evidence type="ECO:0000256" key="17">
    <source>
        <dbReference type="PROSITE-ProRule" id="PRU00134"/>
    </source>
</evidence>
<evidence type="ECO:0000256" key="16">
    <source>
        <dbReference type="ARBA" id="ARBA00048889"/>
    </source>
</evidence>
<evidence type="ECO:0000256" key="6">
    <source>
        <dbReference type="ARBA" id="ARBA00022692"/>
    </source>
</evidence>
<evidence type="ECO:0000259" key="19">
    <source>
        <dbReference type="PROSITE" id="PS50865"/>
    </source>
</evidence>
<evidence type="ECO:0000256" key="4">
    <source>
        <dbReference type="ARBA" id="ARBA00022640"/>
    </source>
</evidence>
<keyword evidence="8 17" id="KW-0863">Zinc-finger</keyword>
<evidence type="ECO:0000256" key="8">
    <source>
        <dbReference type="ARBA" id="ARBA00022771"/>
    </source>
</evidence>
<evidence type="ECO:0000313" key="21">
    <source>
        <dbReference type="Proteomes" id="UP000236333"/>
    </source>
</evidence>
<dbReference type="GO" id="GO:0009507">
    <property type="term" value="C:chloroplast"/>
    <property type="evidence" value="ECO:0007669"/>
    <property type="project" value="UniProtKB-SubCell"/>
</dbReference>
<evidence type="ECO:0000256" key="3">
    <source>
        <dbReference type="ARBA" id="ARBA00022528"/>
    </source>
</evidence>